<dbReference type="Pfam" id="PF03734">
    <property type="entry name" value="YkuD"/>
    <property type="match status" value="1"/>
</dbReference>
<evidence type="ECO:0000313" key="8">
    <source>
        <dbReference type="EMBL" id="KAA5406248.1"/>
    </source>
</evidence>
<evidence type="ECO:0000256" key="5">
    <source>
        <dbReference type="ARBA" id="ARBA00022984"/>
    </source>
</evidence>
<dbReference type="GO" id="GO:0008360">
    <property type="term" value="P:regulation of cell shape"/>
    <property type="evidence" value="ECO:0007669"/>
    <property type="project" value="UniProtKB-UniRule"/>
</dbReference>
<dbReference type="InterPro" id="IPR005490">
    <property type="entry name" value="LD_TPept_cat_dom"/>
</dbReference>
<keyword evidence="6 7" id="KW-0961">Cell wall biogenesis/degradation</keyword>
<dbReference type="InterPro" id="IPR050979">
    <property type="entry name" value="LD-transpeptidase"/>
</dbReference>
<dbReference type="SUPFAM" id="SSF141523">
    <property type="entry name" value="L,D-transpeptidase catalytic domain-like"/>
    <property type="match status" value="1"/>
</dbReference>
<dbReference type="EMBL" id="VVYW01000016">
    <property type="protein sequence ID" value="KAA5406248.1"/>
    <property type="molecule type" value="Genomic_DNA"/>
</dbReference>
<reference evidence="8 9" key="1">
    <citation type="journal article" date="2019" name="Nat. Med.">
        <title>A library of human gut bacterial isolates paired with longitudinal multiomics data enables mechanistic microbiome research.</title>
        <authorList>
            <person name="Poyet M."/>
            <person name="Groussin M."/>
            <person name="Gibbons S.M."/>
            <person name="Avila-Pacheco J."/>
            <person name="Jiang X."/>
            <person name="Kearney S.M."/>
            <person name="Perrotta A.R."/>
            <person name="Berdy B."/>
            <person name="Zhao S."/>
            <person name="Lieberman T.D."/>
            <person name="Swanson P.K."/>
            <person name="Smith M."/>
            <person name="Roesemann S."/>
            <person name="Alexander J.E."/>
            <person name="Rich S.A."/>
            <person name="Livny J."/>
            <person name="Vlamakis H."/>
            <person name="Clish C."/>
            <person name="Bullock K."/>
            <person name="Deik A."/>
            <person name="Scott J."/>
            <person name="Pierce K.A."/>
            <person name="Xavier R.J."/>
            <person name="Alm E.J."/>
        </authorList>
    </citation>
    <scope>NUCLEOTIDE SEQUENCE [LARGE SCALE GENOMIC DNA]</scope>
    <source>
        <strain evidence="8 9">BIOML-A7</strain>
    </source>
</reference>
<dbReference type="AlphaFoldDB" id="A0A5M6A5N9"/>
<accession>A0A5M6A5N9</accession>
<dbReference type="UniPathway" id="UPA00219"/>
<dbReference type="Gene3D" id="2.40.440.10">
    <property type="entry name" value="L,D-transpeptidase catalytic domain-like"/>
    <property type="match status" value="1"/>
</dbReference>
<name>A0A5M6A5N9_9BACE</name>
<keyword evidence="4 7" id="KW-0133">Cell shape</keyword>
<dbReference type="GO" id="GO:0071972">
    <property type="term" value="F:peptidoglycan L,D-transpeptidase activity"/>
    <property type="evidence" value="ECO:0007669"/>
    <property type="project" value="TreeGrafter"/>
</dbReference>
<sequence length="181" mass="20246">MRRSYILILLLVAVLVVGGVFYLEYHHRQELSKVQNACIILISKQEMKLRLIDYKGQEIFCAPVATGKNVGDKRKQGDMRTPEGVFQVSDIQRATDWKHDFGDGKGEIDGAYGDFFIRLLVPGHKGIGIHGTHLPESIGTRASEGCIRMYNEDLKKLVSLIYPPLTVVVTPGIEDEVANHL</sequence>
<organism evidence="8 9">
    <name type="scientific">Bacteroides cellulosilyticus</name>
    <dbReference type="NCBI Taxonomy" id="246787"/>
    <lineage>
        <taxon>Bacteria</taxon>
        <taxon>Pseudomonadati</taxon>
        <taxon>Bacteroidota</taxon>
        <taxon>Bacteroidia</taxon>
        <taxon>Bacteroidales</taxon>
        <taxon>Bacteroidaceae</taxon>
        <taxon>Bacteroides</taxon>
    </lineage>
</organism>
<dbReference type="GO" id="GO:0016740">
    <property type="term" value="F:transferase activity"/>
    <property type="evidence" value="ECO:0007669"/>
    <property type="project" value="UniProtKB-KW"/>
</dbReference>
<evidence type="ECO:0000256" key="4">
    <source>
        <dbReference type="ARBA" id="ARBA00022960"/>
    </source>
</evidence>
<feature type="active site" description="Nucleophile" evidence="7">
    <location>
        <position position="146"/>
    </location>
</feature>
<dbReference type="GO" id="GO:0071555">
    <property type="term" value="P:cell wall organization"/>
    <property type="evidence" value="ECO:0007669"/>
    <property type="project" value="UniProtKB-UniRule"/>
</dbReference>
<evidence type="ECO:0000256" key="1">
    <source>
        <dbReference type="ARBA" id="ARBA00004752"/>
    </source>
</evidence>
<evidence type="ECO:0000256" key="6">
    <source>
        <dbReference type="ARBA" id="ARBA00023316"/>
    </source>
</evidence>
<evidence type="ECO:0000256" key="7">
    <source>
        <dbReference type="PROSITE-ProRule" id="PRU01373"/>
    </source>
</evidence>
<keyword evidence="5 7" id="KW-0573">Peptidoglycan synthesis</keyword>
<keyword evidence="3" id="KW-0808">Transferase</keyword>
<gene>
    <name evidence="8" type="ORF">F2Y86_18475</name>
</gene>
<dbReference type="CDD" id="cd16913">
    <property type="entry name" value="YkuD_like"/>
    <property type="match status" value="1"/>
</dbReference>
<dbReference type="InterPro" id="IPR038063">
    <property type="entry name" value="Transpep_catalytic_dom"/>
</dbReference>
<feature type="active site" description="Proton donor/acceptor" evidence="7">
    <location>
        <position position="130"/>
    </location>
</feature>
<comment type="similarity">
    <text evidence="2">Belongs to the YkuD family.</text>
</comment>
<dbReference type="GO" id="GO:0018104">
    <property type="term" value="P:peptidoglycan-protein cross-linking"/>
    <property type="evidence" value="ECO:0007669"/>
    <property type="project" value="TreeGrafter"/>
</dbReference>
<dbReference type="Proteomes" id="UP000325055">
    <property type="component" value="Unassembled WGS sequence"/>
</dbReference>
<proteinExistence type="inferred from homology"/>
<comment type="caution">
    <text evidence="8">The sequence shown here is derived from an EMBL/GenBank/DDBJ whole genome shotgun (WGS) entry which is preliminary data.</text>
</comment>
<evidence type="ECO:0000313" key="9">
    <source>
        <dbReference type="Proteomes" id="UP000325055"/>
    </source>
</evidence>
<dbReference type="PROSITE" id="PS52029">
    <property type="entry name" value="LD_TPASE"/>
    <property type="match status" value="1"/>
</dbReference>
<evidence type="ECO:0000256" key="3">
    <source>
        <dbReference type="ARBA" id="ARBA00022679"/>
    </source>
</evidence>
<dbReference type="PANTHER" id="PTHR30582">
    <property type="entry name" value="L,D-TRANSPEPTIDASE"/>
    <property type="match status" value="1"/>
</dbReference>
<evidence type="ECO:0000256" key="2">
    <source>
        <dbReference type="ARBA" id="ARBA00005992"/>
    </source>
</evidence>
<dbReference type="GO" id="GO:0005576">
    <property type="term" value="C:extracellular region"/>
    <property type="evidence" value="ECO:0007669"/>
    <property type="project" value="TreeGrafter"/>
</dbReference>
<dbReference type="RefSeq" id="WP_022209880.1">
    <property type="nucleotide sequence ID" value="NZ_JAHLOW010000001.1"/>
</dbReference>
<comment type="pathway">
    <text evidence="1 7">Cell wall biogenesis; peptidoglycan biosynthesis.</text>
</comment>
<protein>
    <submittedName>
        <fullName evidence="8">L,D-transpeptidase</fullName>
    </submittedName>
</protein>